<keyword evidence="3" id="KW-1185">Reference proteome</keyword>
<feature type="signal peptide" evidence="1">
    <location>
        <begin position="1"/>
        <end position="19"/>
    </location>
</feature>
<feature type="chain" id="PRO_5046564912" evidence="1">
    <location>
        <begin position="20"/>
        <end position="170"/>
    </location>
</feature>
<evidence type="ECO:0000256" key="1">
    <source>
        <dbReference type="SAM" id="SignalP"/>
    </source>
</evidence>
<evidence type="ECO:0000313" key="3">
    <source>
        <dbReference type="Proteomes" id="UP001056619"/>
    </source>
</evidence>
<proteinExistence type="predicted"/>
<name>A0ABY4U5J4_9SPHN</name>
<keyword evidence="1" id="KW-0732">Signal</keyword>
<evidence type="ECO:0000313" key="2">
    <source>
        <dbReference type="EMBL" id="USA61386.1"/>
    </source>
</evidence>
<dbReference type="EMBL" id="CP098494">
    <property type="protein sequence ID" value="USA61386.1"/>
    <property type="molecule type" value="Genomic_DNA"/>
</dbReference>
<gene>
    <name evidence="2" type="ORF">NCF85_15220</name>
</gene>
<protein>
    <submittedName>
        <fullName evidence="2">Uncharacterized protein</fullName>
    </submittedName>
</protein>
<reference evidence="2 3" key="1">
    <citation type="submission" date="2022-06" db="EMBL/GenBank/DDBJ databases">
        <authorList>
            <person name="Liu G."/>
        </authorList>
    </citation>
    <scope>NUCLEOTIDE SEQUENCE [LARGE SCALE GENOMIC DNA]</scope>
    <source>
        <strain evidence="2 3">E4</strain>
    </source>
</reference>
<dbReference type="RefSeq" id="WP_301642059.1">
    <property type="nucleotide sequence ID" value="NZ_CP098494.1"/>
</dbReference>
<organism evidence="2 3">
    <name type="scientific">Qipengyuania citrea</name>
    <dbReference type="NCBI Taxonomy" id="225971"/>
    <lineage>
        <taxon>Bacteria</taxon>
        <taxon>Pseudomonadati</taxon>
        <taxon>Pseudomonadota</taxon>
        <taxon>Alphaproteobacteria</taxon>
        <taxon>Sphingomonadales</taxon>
        <taxon>Erythrobacteraceae</taxon>
        <taxon>Qipengyuania</taxon>
    </lineage>
</organism>
<accession>A0ABY4U5J4</accession>
<dbReference type="Proteomes" id="UP001056619">
    <property type="component" value="Chromosome"/>
</dbReference>
<sequence length="170" mass="18676">MRIAILLAVLLGACASTVASSSAERKVTVFEGENGRIEWRVQDNAIGFNGSPLRLSDCSTADFHCFVGEGFEIVLPKSCSDFSDGEWHVAAHKSYLISVEYHSNAILVSSDTSPNLAFVVKQGAGVTQIYYDVEERGLFKRPGRWGDLGFNELKHLIFYRDGNAPILGCR</sequence>